<keyword evidence="1" id="KW-0812">Transmembrane</keyword>
<evidence type="ECO:0008006" key="4">
    <source>
        <dbReference type="Google" id="ProtNLM"/>
    </source>
</evidence>
<reference evidence="2 3" key="1">
    <citation type="submission" date="2020-05" db="EMBL/GenBank/DDBJ databases">
        <title>Genomic Encyclopedia of Type Strains, Phase IV (KMG-V): Genome sequencing to study the core and pangenomes of soil and plant-associated prokaryotes.</title>
        <authorList>
            <person name="Whitman W."/>
        </authorList>
    </citation>
    <scope>NUCLEOTIDE SEQUENCE [LARGE SCALE GENOMIC DNA]</scope>
    <source>
        <strain evidence="2 3">9A</strain>
    </source>
</reference>
<evidence type="ECO:0000313" key="2">
    <source>
        <dbReference type="EMBL" id="NRT21144.1"/>
    </source>
</evidence>
<comment type="caution">
    <text evidence="2">The sequence shown here is derived from an EMBL/GenBank/DDBJ whole genome shotgun (WGS) entry which is preliminary data.</text>
</comment>
<keyword evidence="1" id="KW-1133">Transmembrane helix</keyword>
<dbReference type="EMBL" id="JABSNP010000026">
    <property type="protein sequence ID" value="NRT21144.1"/>
    <property type="molecule type" value="Genomic_DNA"/>
</dbReference>
<evidence type="ECO:0000256" key="1">
    <source>
        <dbReference type="SAM" id="Phobius"/>
    </source>
</evidence>
<gene>
    <name evidence="2" type="ORF">HNP98_003989</name>
</gene>
<evidence type="ECO:0000313" key="3">
    <source>
        <dbReference type="Proteomes" id="UP000779507"/>
    </source>
</evidence>
<accession>A0ABX2FXK9</accession>
<protein>
    <recommendedName>
        <fullName evidence="4">ABC transporter permease</fullName>
    </recommendedName>
</protein>
<proteinExistence type="predicted"/>
<organism evidence="2 3">
    <name type="scientific">Hymenobacter caeli</name>
    <dbReference type="NCBI Taxonomy" id="2735894"/>
    <lineage>
        <taxon>Bacteria</taxon>
        <taxon>Pseudomonadati</taxon>
        <taxon>Bacteroidota</taxon>
        <taxon>Cytophagia</taxon>
        <taxon>Cytophagales</taxon>
        <taxon>Hymenobacteraceae</taxon>
        <taxon>Hymenobacter</taxon>
    </lineage>
</organism>
<name>A0ABX2FXK9_9BACT</name>
<dbReference type="Proteomes" id="UP000779507">
    <property type="component" value="Unassembled WGS sequence"/>
</dbReference>
<dbReference type="RefSeq" id="WP_173811903.1">
    <property type="nucleotide sequence ID" value="NZ_JABSNP010000026.1"/>
</dbReference>
<sequence>MEQEPLLAWYGRFSVRSTGLVALLYAGVAVAVFLLALQGRPLVRRALADSTISTG</sequence>
<keyword evidence="3" id="KW-1185">Reference proteome</keyword>
<keyword evidence="1" id="KW-0472">Membrane</keyword>
<feature type="transmembrane region" description="Helical" evidence="1">
    <location>
        <begin position="20"/>
        <end position="37"/>
    </location>
</feature>